<sequence length="211" mass="23402">MLETVELKEIHWQAAHAVAIELVKNETDPNELSKAVSYLSAYGERQDAGSKFLSYLITLAKNGDRIGHSKTTIEYYKAIEAACQKHLKAYQNNVPVLLQILGWVVRLMRYYKDAVPMGELNAVETAAPIESERQAEIAEVLASQEFTVGQQLDAMITSIKGNKVTYEILGAIKLTQKEPKLAGMLKEGQQVKAEIAELKEDGGVKKVKVLN</sequence>
<evidence type="ECO:0000313" key="1">
    <source>
        <dbReference type="EMBL" id="VXD17621.1"/>
    </source>
</evidence>
<gene>
    <name evidence="1" type="ORF">PL8927_600032</name>
</gene>
<dbReference type="Proteomes" id="UP000184550">
    <property type="component" value="Unassembled WGS sequence"/>
</dbReference>
<dbReference type="OrthoDB" id="573064at2"/>
<comment type="caution">
    <text evidence="1">The sequence shown here is derived from an EMBL/GenBank/DDBJ whole genome shotgun (WGS) entry which is preliminary data.</text>
</comment>
<organism evidence="1 2">
    <name type="scientific">Planktothrix serta PCC 8927</name>
    <dbReference type="NCBI Taxonomy" id="671068"/>
    <lineage>
        <taxon>Bacteria</taxon>
        <taxon>Bacillati</taxon>
        <taxon>Cyanobacteriota</taxon>
        <taxon>Cyanophyceae</taxon>
        <taxon>Oscillatoriophycideae</taxon>
        <taxon>Oscillatoriales</taxon>
        <taxon>Microcoleaceae</taxon>
        <taxon>Planktothrix</taxon>
    </lineage>
</organism>
<evidence type="ECO:0000313" key="2">
    <source>
        <dbReference type="Proteomes" id="UP000184550"/>
    </source>
</evidence>
<accession>A0A7Z9BMK5</accession>
<keyword evidence="2" id="KW-1185">Reference proteome</keyword>
<name>A0A7Z9BMK5_9CYAN</name>
<proteinExistence type="predicted"/>
<protein>
    <submittedName>
        <fullName evidence="1">Uncharacterized protein</fullName>
    </submittedName>
</protein>
<reference evidence="1" key="1">
    <citation type="submission" date="2019-10" db="EMBL/GenBank/DDBJ databases">
        <authorList>
            <consortium name="Genoscope - CEA"/>
            <person name="William W."/>
        </authorList>
    </citation>
    <scope>NUCLEOTIDE SEQUENCE [LARGE SCALE GENOMIC DNA]</scope>
    <source>
        <strain evidence="1">BBR_PRJEB10992</strain>
    </source>
</reference>
<dbReference type="EMBL" id="CZCU02000136">
    <property type="protein sequence ID" value="VXD17621.1"/>
    <property type="molecule type" value="Genomic_DNA"/>
</dbReference>
<dbReference type="AlphaFoldDB" id="A0A7Z9BMK5"/>
<dbReference type="RefSeq" id="WP_083621187.1">
    <property type="nucleotide sequence ID" value="NZ_LR734869.1"/>
</dbReference>